<gene>
    <name evidence="2" type="ORF">LCGC14_2709520</name>
</gene>
<name>A0A0F9C522_9ZZZZ</name>
<evidence type="ECO:0000256" key="1">
    <source>
        <dbReference type="SAM" id="MobiDB-lite"/>
    </source>
</evidence>
<feature type="compositionally biased region" description="Polar residues" evidence="1">
    <location>
        <begin position="1"/>
        <end position="12"/>
    </location>
</feature>
<proteinExistence type="predicted"/>
<dbReference type="AlphaFoldDB" id="A0A0F9C522"/>
<feature type="non-terminal residue" evidence="2">
    <location>
        <position position="1"/>
    </location>
</feature>
<protein>
    <submittedName>
        <fullName evidence="2">Uncharacterized protein</fullName>
    </submittedName>
</protein>
<evidence type="ECO:0000313" key="2">
    <source>
        <dbReference type="EMBL" id="KKK91781.1"/>
    </source>
</evidence>
<dbReference type="EMBL" id="LAZR01048500">
    <property type="protein sequence ID" value="KKK91781.1"/>
    <property type="molecule type" value="Genomic_DNA"/>
</dbReference>
<feature type="region of interest" description="Disordered" evidence="1">
    <location>
        <begin position="1"/>
        <end position="33"/>
    </location>
</feature>
<sequence>PNVTEVTEISTPMPSPHSDGATPPADDLVGSLT</sequence>
<accession>A0A0F9C522</accession>
<organism evidence="2">
    <name type="scientific">marine sediment metagenome</name>
    <dbReference type="NCBI Taxonomy" id="412755"/>
    <lineage>
        <taxon>unclassified sequences</taxon>
        <taxon>metagenomes</taxon>
        <taxon>ecological metagenomes</taxon>
    </lineage>
</organism>
<reference evidence="2" key="1">
    <citation type="journal article" date="2015" name="Nature">
        <title>Complex archaea that bridge the gap between prokaryotes and eukaryotes.</title>
        <authorList>
            <person name="Spang A."/>
            <person name="Saw J.H."/>
            <person name="Jorgensen S.L."/>
            <person name="Zaremba-Niedzwiedzka K."/>
            <person name="Martijn J."/>
            <person name="Lind A.E."/>
            <person name="van Eijk R."/>
            <person name="Schleper C."/>
            <person name="Guy L."/>
            <person name="Ettema T.J."/>
        </authorList>
    </citation>
    <scope>NUCLEOTIDE SEQUENCE</scope>
</reference>
<comment type="caution">
    <text evidence="2">The sequence shown here is derived from an EMBL/GenBank/DDBJ whole genome shotgun (WGS) entry which is preliminary data.</text>
</comment>